<dbReference type="GO" id="GO:0046872">
    <property type="term" value="F:metal ion binding"/>
    <property type="evidence" value="ECO:0007669"/>
    <property type="project" value="UniProtKB-KW"/>
</dbReference>
<dbReference type="SUPFAM" id="SSF51197">
    <property type="entry name" value="Clavaminate synthase-like"/>
    <property type="match status" value="1"/>
</dbReference>
<protein>
    <recommendedName>
        <fullName evidence="3">Fe2OG dioxygenase domain-containing protein</fullName>
    </recommendedName>
</protein>
<evidence type="ECO:0000313" key="4">
    <source>
        <dbReference type="EMBL" id="CAF9909395.1"/>
    </source>
</evidence>
<dbReference type="OrthoDB" id="288590at2759"/>
<dbReference type="Pfam" id="PF14226">
    <property type="entry name" value="DIOX_N"/>
    <property type="match status" value="1"/>
</dbReference>
<dbReference type="GO" id="GO:0016491">
    <property type="term" value="F:oxidoreductase activity"/>
    <property type="evidence" value="ECO:0007669"/>
    <property type="project" value="UniProtKB-KW"/>
</dbReference>
<dbReference type="PROSITE" id="PS51471">
    <property type="entry name" value="FE2OG_OXY"/>
    <property type="match status" value="1"/>
</dbReference>
<comment type="caution">
    <text evidence="4">The sequence shown here is derived from an EMBL/GenBank/DDBJ whole genome shotgun (WGS) entry which is preliminary data.</text>
</comment>
<feature type="domain" description="Fe2OG dioxygenase" evidence="3">
    <location>
        <begin position="184"/>
        <end position="292"/>
    </location>
</feature>
<dbReference type="Proteomes" id="UP000664169">
    <property type="component" value="Unassembled WGS sequence"/>
</dbReference>
<dbReference type="InterPro" id="IPR050231">
    <property type="entry name" value="Iron_ascorbate_oxido_reductase"/>
</dbReference>
<keyword evidence="5" id="KW-1185">Reference proteome</keyword>
<keyword evidence="2" id="KW-0479">Metal-binding</keyword>
<evidence type="ECO:0000259" key="3">
    <source>
        <dbReference type="PROSITE" id="PS51471"/>
    </source>
</evidence>
<keyword evidence="2" id="KW-0560">Oxidoreductase</keyword>
<name>A0A8H3IAS5_9LECA</name>
<accession>A0A8H3IAS5</accession>
<dbReference type="EMBL" id="CAJPDQ010000005">
    <property type="protein sequence ID" value="CAF9909395.1"/>
    <property type="molecule type" value="Genomic_DNA"/>
</dbReference>
<sequence length="335" mass="38396">MSTPNHAVDYADVPVIDISALFHDDMTSKLQVAKQIDEACRGSGFFYVKNHQVNLAKLTEFTRNFHMTVTDEEKWDLAIRAYNPKHTKQIRNGYYLPVPNKKAAESFCILNPNFKPDHPRIVDMTPLHEVNVWPDESKHLGFKEFQEKYYFQVFDVSQAILRGIALALGKEETFFEQYFKKSDTLSAVSLIRYPYLDPYPPGAVKTAEDGTKLSFEWHYDVSLITVLYQSQVENLQVETPDGWKNIAANDDCYLVNGGTYMEHITQGYYPSPRHRVKWINAERQSLPFFANLGWEDTVPPFSPHGKAKNSDYIGLSYGEYLSNGLQGLINKNGQT</sequence>
<dbReference type="SMR" id="A0A8H3IAS5"/>
<reference evidence="4" key="1">
    <citation type="submission" date="2021-03" db="EMBL/GenBank/DDBJ databases">
        <authorList>
            <person name="Tagirdzhanova G."/>
        </authorList>
    </citation>
    <scope>NUCLEOTIDE SEQUENCE</scope>
</reference>
<comment type="similarity">
    <text evidence="1 2">Belongs to the iron/ascorbate-dependent oxidoreductase family.</text>
</comment>
<evidence type="ECO:0000313" key="5">
    <source>
        <dbReference type="Proteomes" id="UP000664169"/>
    </source>
</evidence>
<dbReference type="InterPro" id="IPR027443">
    <property type="entry name" value="IPNS-like_sf"/>
</dbReference>
<dbReference type="GO" id="GO:0044283">
    <property type="term" value="P:small molecule biosynthetic process"/>
    <property type="evidence" value="ECO:0007669"/>
    <property type="project" value="UniProtKB-ARBA"/>
</dbReference>
<dbReference type="InterPro" id="IPR026992">
    <property type="entry name" value="DIOX_N"/>
</dbReference>
<proteinExistence type="inferred from homology"/>
<dbReference type="AlphaFoldDB" id="A0A8H3IAS5"/>
<dbReference type="Pfam" id="PF03171">
    <property type="entry name" value="2OG-FeII_Oxy"/>
    <property type="match status" value="1"/>
</dbReference>
<dbReference type="Gene3D" id="2.60.120.330">
    <property type="entry name" value="B-lactam Antibiotic, Isopenicillin N Synthase, Chain"/>
    <property type="match status" value="1"/>
</dbReference>
<evidence type="ECO:0000256" key="2">
    <source>
        <dbReference type="RuleBase" id="RU003682"/>
    </source>
</evidence>
<evidence type="ECO:0000256" key="1">
    <source>
        <dbReference type="ARBA" id="ARBA00008056"/>
    </source>
</evidence>
<dbReference type="InterPro" id="IPR044861">
    <property type="entry name" value="IPNS-like_FE2OG_OXY"/>
</dbReference>
<gene>
    <name evidence="4" type="ORF">GOMPHAMPRED_006740</name>
</gene>
<dbReference type="PRINTS" id="PR00682">
    <property type="entry name" value="IPNSYNTHASE"/>
</dbReference>
<dbReference type="InterPro" id="IPR005123">
    <property type="entry name" value="Oxoglu/Fe-dep_dioxygenase_dom"/>
</dbReference>
<keyword evidence="2" id="KW-0408">Iron</keyword>
<dbReference type="PANTHER" id="PTHR47990">
    <property type="entry name" value="2-OXOGLUTARATE (2OG) AND FE(II)-DEPENDENT OXYGENASE SUPERFAMILY PROTEIN-RELATED"/>
    <property type="match status" value="1"/>
</dbReference>
<organism evidence="4 5">
    <name type="scientific">Gomphillus americanus</name>
    <dbReference type="NCBI Taxonomy" id="1940652"/>
    <lineage>
        <taxon>Eukaryota</taxon>
        <taxon>Fungi</taxon>
        <taxon>Dikarya</taxon>
        <taxon>Ascomycota</taxon>
        <taxon>Pezizomycotina</taxon>
        <taxon>Lecanoromycetes</taxon>
        <taxon>OSLEUM clade</taxon>
        <taxon>Ostropomycetidae</taxon>
        <taxon>Ostropales</taxon>
        <taxon>Graphidaceae</taxon>
        <taxon>Gomphilloideae</taxon>
        <taxon>Gomphillus</taxon>
    </lineage>
</organism>